<accession>A0ACC1CDE7</accession>
<gene>
    <name evidence="1" type="ORF">Patl1_00074</name>
</gene>
<evidence type="ECO:0000313" key="2">
    <source>
        <dbReference type="Proteomes" id="UP001164250"/>
    </source>
</evidence>
<dbReference type="EMBL" id="CM047897">
    <property type="protein sequence ID" value="KAJ0113677.1"/>
    <property type="molecule type" value="Genomic_DNA"/>
</dbReference>
<evidence type="ECO:0000313" key="1">
    <source>
        <dbReference type="EMBL" id="KAJ0113677.1"/>
    </source>
</evidence>
<organism evidence="1 2">
    <name type="scientific">Pistacia atlantica</name>
    <dbReference type="NCBI Taxonomy" id="434234"/>
    <lineage>
        <taxon>Eukaryota</taxon>
        <taxon>Viridiplantae</taxon>
        <taxon>Streptophyta</taxon>
        <taxon>Embryophyta</taxon>
        <taxon>Tracheophyta</taxon>
        <taxon>Spermatophyta</taxon>
        <taxon>Magnoliopsida</taxon>
        <taxon>eudicotyledons</taxon>
        <taxon>Gunneridae</taxon>
        <taxon>Pentapetalae</taxon>
        <taxon>rosids</taxon>
        <taxon>malvids</taxon>
        <taxon>Sapindales</taxon>
        <taxon>Anacardiaceae</taxon>
        <taxon>Pistacia</taxon>
    </lineage>
</organism>
<sequence length="78" mass="9297">MSGSSMLLILLLLSRSSTLYMMEISCNRSNKTKSQFPLEKDRTHINRPEKKRLRYRRLHRGITKQNMKTKLICLNHHL</sequence>
<keyword evidence="2" id="KW-1185">Reference proteome</keyword>
<name>A0ACC1CDE7_9ROSI</name>
<reference evidence="2" key="1">
    <citation type="journal article" date="2023" name="G3 (Bethesda)">
        <title>Genome assembly and association tests identify interacting loci associated with vigor, precocity, and sex in interspecific pistachio rootstocks.</title>
        <authorList>
            <person name="Palmer W."/>
            <person name="Jacygrad E."/>
            <person name="Sagayaradj S."/>
            <person name="Cavanaugh K."/>
            <person name="Han R."/>
            <person name="Bertier L."/>
            <person name="Beede B."/>
            <person name="Kafkas S."/>
            <person name="Golino D."/>
            <person name="Preece J."/>
            <person name="Michelmore R."/>
        </authorList>
    </citation>
    <scope>NUCLEOTIDE SEQUENCE [LARGE SCALE GENOMIC DNA]</scope>
</reference>
<proteinExistence type="predicted"/>
<comment type="caution">
    <text evidence="1">The sequence shown here is derived from an EMBL/GenBank/DDBJ whole genome shotgun (WGS) entry which is preliminary data.</text>
</comment>
<dbReference type="Proteomes" id="UP001164250">
    <property type="component" value="Chromosome 1"/>
</dbReference>
<protein>
    <submittedName>
        <fullName evidence="1">Uncharacterized protein</fullName>
    </submittedName>
</protein>